<reference evidence="3 4" key="1">
    <citation type="submission" date="2024-09" db="EMBL/GenBank/DDBJ databases">
        <authorList>
            <person name="Sun Q."/>
            <person name="Mori K."/>
        </authorList>
    </citation>
    <scope>NUCLEOTIDE SEQUENCE [LARGE SCALE GENOMIC DNA]</scope>
    <source>
        <strain evidence="3 4">TBRC 7907</strain>
    </source>
</reference>
<dbReference type="InterPro" id="IPR002347">
    <property type="entry name" value="SDR_fam"/>
</dbReference>
<dbReference type="PANTHER" id="PTHR43157:SF31">
    <property type="entry name" value="PHOSPHATIDYLINOSITOL-GLYCAN BIOSYNTHESIS CLASS F PROTEIN"/>
    <property type="match status" value="1"/>
</dbReference>
<dbReference type="Pfam" id="PF00106">
    <property type="entry name" value="adh_short"/>
    <property type="match status" value="1"/>
</dbReference>
<name>A0ABV6A8M3_9PSEU</name>
<comment type="caution">
    <text evidence="3">The sequence shown here is derived from an EMBL/GenBank/DDBJ whole genome shotgun (WGS) entry which is preliminary data.</text>
</comment>
<keyword evidence="1" id="KW-0560">Oxidoreductase</keyword>
<dbReference type="RefSeq" id="WP_377862439.1">
    <property type="nucleotide sequence ID" value="NZ_JBHLZU010000036.1"/>
</dbReference>
<accession>A0ABV6A8M3</accession>
<dbReference type="EMBL" id="JBHLZU010000036">
    <property type="protein sequence ID" value="MFB9909532.1"/>
    <property type="molecule type" value="Genomic_DNA"/>
</dbReference>
<evidence type="ECO:0000313" key="4">
    <source>
        <dbReference type="Proteomes" id="UP001589693"/>
    </source>
</evidence>
<dbReference type="InterPro" id="IPR036291">
    <property type="entry name" value="NAD(P)-bd_dom_sf"/>
</dbReference>
<dbReference type="Proteomes" id="UP001589693">
    <property type="component" value="Unassembled WGS sequence"/>
</dbReference>
<comment type="similarity">
    <text evidence="2">Belongs to the short-chain dehydrogenases/reductases (SDR) family.</text>
</comment>
<sequence length="288" mass="30722">MDDRLGACESRPVTRITAALVTGATDGIGRATARRLAGLVDTLLIHGRRSDALEALARELAPANPGTSVIPLLADFADLAQVERLAEAVLDRLETLDLLINNAAIPGGHPGASSHDGHEPAFQVNYLAPVLLTARLFGALRASDSSKIVNLSCAQHRAVRFAWPNMWPSVAHHPKIAYARSKLALAVHTCSLATALADTRTAAVSVDPGAIETKLLRATYGFSGAPPTAGADHVLHAATTQQDVNGAYFEGKRRVRPAQDALRRDAQHQLDAVTMRLLSLRLPWLSRS</sequence>
<evidence type="ECO:0000313" key="3">
    <source>
        <dbReference type="EMBL" id="MFB9909532.1"/>
    </source>
</evidence>
<proteinExistence type="inferred from homology"/>
<organism evidence="3 4">
    <name type="scientific">Allokutzneria oryzae</name>
    <dbReference type="NCBI Taxonomy" id="1378989"/>
    <lineage>
        <taxon>Bacteria</taxon>
        <taxon>Bacillati</taxon>
        <taxon>Actinomycetota</taxon>
        <taxon>Actinomycetes</taxon>
        <taxon>Pseudonocardiales</taxon>
        <taxon>Pseudonocardiaceae</taxon>
        <taxon>Allokutzneria</taxon>
    </lineage>
</organism>
<gene>
    <name evidence="3" type="ORF">ACFFQA_36835</name>
</gene>
<dbReference type="PANTHER" id="PTHR43157">
    <property type="entry name" value="PHOSPHATIDYLINOSITOL-GLYCAN BIOSYNTHESIS CLASS F PROTEIN-RELATED"/>
    <property type="match status" value="1"/>
</dbReference>
<dbReference type="PRINTS" id="PR00080">
    <property type="entry name" value="SDRFAMILY"/>
</dbReference>
<evidence type="ECO:0000256" key="2">
    <source>
        <dbReference type="RuleBase" id="RU000363"/>
    </source>
</evidence>
<dbReference type="SUPFAM" id="SSF51735">
    <property type="entry name" value="NAD(P)-binding Rossmann-fold domains"/>
    <property type="match status" value="1"/>
</dbReference>
<evidence type="ECO:0000256" key="1">
    <source>
        <dbReference type="ARBA" id="ARBA00023002"/>
    </source>
</evidence>
<dbReference type="Gene3D" id="3.40.50.720">
    <property type="entry name" value="NAD(P)-binding Rossmann-like Domain"/>
    <property type="match status" value="1"/>
</dbReference>
<dbReference type="PRINTS" id="PR00081">
    <property type="entry name" value="GDHRDH"/>
</dbReference>
<protein>
    <submittedName>
        <fullName evidence="3">SDR family NAD(P)-dependent oxidoreductase</fullName>
    </submittedName>
</protein>
<keyword evidence="4" id="KW-1185">Reference proteome</keyword>